<dbReference type="SMART" id="SM00034">
    <property type="entry name" value="CLECT"/>
    <property type="match status" value="1"/>
</dbReference>
<keyword evidence="3" id="KW-1185">Reference proteome</keyword>
<evidence type="ECO:0000256" key="1">
    <source>
        <dbReference type="SAM" id="SignalP"/>
    </source>
</evidence>
<sequence length="198" mass="22338">MATLLVLCLYVVALGGLSDGFLANPGDTNEVLSEIQQVREMISVLTEQVRSTCGCAAAMTSRCPDGWTKFHNSCYYFGVIPKSWQDAEVACERLGGHLATVHSAEEEKFMLDYVKRERNDLVDLSRGYTWIGGHDFLQESNWMWITDEIFNFTNWRAGNPNNGGANGNEDCLDISHDGWNDNICSNRLNYVCERKTFM</sequence>
<evidence type="ECO:0000313" key="3">
    <source>
        <dbReference type="Proteomes" id="UP000694844"/>
    </source>
</evidence>
<dbReference type="InterPro" id="IPR050111">
    <property type="entry name" value="C-type_lectin/snaclec_domain"/>
</dbReference>
<gene>
    <name evidence="4" type="primary">LOC111105969</name>
</gene>
<dbReference type="GeneID" id="111105969"/>
<dbReference type="CDD" id="cd00037">
    <property type="entry name" value="CLECT"/>
    <property type="match status" value="1"/>
</dbReference>
<name>A0A8B8AZJ3_CRAVI</name>
<dbReference type="AlphaFoldDB" id="A0A8B8AZJ3"/>
<dbReference type="PROSITE" id="PS50041">
    <property type="entry name" value="C_TYPE_LECTIN_2"/>
    <property type="match status" value="1"/>
</dbReference>
<feature type="signal peptide" evidence="1">
    <location>
        <begin position="1"/>
        <end position="23"/>
    </location>
</feature>
<feature type="domain" description="C-type lectin" evidence="2">
    <location>
        <begin position="70"/>
        <end position="193"/>
    </location>
</feature>
<dbReference type="InterPro" id="IPR001304">
    <property type="entry name" value="C-type_lectin-like"/>
</dbReference>
<dbReference type="PRINTS" id="PR01504">
    <property type="entry name" value="PNCREATITSAP"/>
</dbReference>
<reference evidence="4" key="1">
    <citation type="submission" date="2025-08" db="UniProtKB">
        <authorList>
            <consortium name="RefSeq"/>
        </authorList>
    </citation>
    <scope>IDENTIFICATION</scope>
    <source>
        <tissue evidence="4">Whole sample</tissue>
    </source>
</reference>
<dbReference type="KEGG" id="cvn:111105969"/>
<proteinExistence type="predicted"/>
<dbReference type="PANTHER" id="PTHR22803">
    <property type="entry name" value="MANNOSE, PHOSPHOLIPASE, LECTIN RECEPTOR RELATED"/>
    <property type="match status" value="1"/>
</dbReference>
<dbReference type="OrthoDB" id="6110161at2759"/>
<dbReference type="Gene3D" id="3.10.100.10">
    <property type="entry name" value="Mannose-Binding Protein A, subunit A"/>
    <property type="match status" value="1"/>
</dbReference>
<dbReference type="Pfam" id="PF00059">
    <property type="entry name" value="Lectin_C"/>
    <property type="match status" value="1"/>
</dbReference>
<evidence type="ECO:0000313" key="4">
    <source>
        <dbReference type="RefSeq" id="XP_022296188.1"/>
    </source>
</evidence>
<protein>
    <submittedName>
        <fullName evidence="4">Perlucin-like protein</fullName>
    </submittedName>
</protein>
<dbReference type="Proteomes" id="UP000694844">
    <property type="component" value="Chromosome 8"/>
</dbReference>
<organism evidence="3 4">
    <name type="scientific">Crassostrea virginica</name>
    <name type="common">Eastern oyster</name>
    <dbReference type="NCBI Taxonomy" id="6565"/>
    <lineage>
        <taxon>Eukaryota</taxon>
        <taxon>Metazoa</taxon>
        <taxon>Spiralia</taxon>
        <taxon>Lophotrochozoa</taxon>
        <taxon>Mollusca</taxon>
        <taxon>Bivalvia</taxon>
        <taxon>Autobranchia</taxon>
        <taxon>Pteriomorphia</taxon>
        <taxon>Ostreida</taxon>
        <taxon>Ostreoidea</taxon>
        <taxon>Ostreidae</taxon>
        <taxon>Crassostrea</taxon>
    </lineage>
</organism>
<accession>A0A8B8AZJ3</accession>
<dbReference type="RefSeq" id="XP_022296188.1">
    <property type="nucleotide sequence ID" value="XM_022440480.1"/>
</dbReference>
<evidence type="ECO:0000259" key="2">
    <source>
        <dbReference type="PROSITE" id="PS50041"/>
    </source>
</evidence>
<keyword evidence="1" id="KW-0732">Signal</keyword>
<feature type="chain" id="PRO_5034356549" evidence="1">
    <location>
        <begin position="24"/>
        <end position="198"/>
    </location>
</feature>
<dbReference type="InterPro" id="IPR016186">
    <property type="entry name" value="C-type_lectin-like/link_sf"/>
</dbReference>
<dbReference type="InterPro" id="IPR016187">
    <property type="entry name" value="CTDL_fold"/>
</dbReference>
<dbReference type="SUPFAM" id="SSF56436">
    <property type="entry name" value="C-type lectin-like"/>
    <property type="match status" value="1"/>
</dbReference>